<gene>
    <name evidence="2" type="ORF">RFULGI_LOCUS17619</name>
</gene>
<name>A0A9N9P8C6_9GLOM</name>
<accession>A0A9N9P8C6</accession>
<protein>
    <submittedName>
        <fullName evidence="2">6326_t:CDS:1</fullName>
    </submittedName>
</protein>
<feature type="compositionally biased region" description="Acidic residues" evidence="1">
    <location>
        <begin position="18"/>
        <end position="37"/>
    </location>
</feature>
<reference evidence="2" key="1">
    <citation type="submission" date="2021-06" db="EMBL/GenBank/DDBJ databases">
        <authorList>
            <person name="Kallberg Y."/>
            <person name="Tangrot J."/>
            <person name="Rosling A."/>
        </authorList>
    </citation>
    <scope>NUCLEOTIDE SEQUENCE</scope>
    <source>
        <strain evidence="2">IN212</strain>
    </source>
</reference>
<feature type="non-terminal residue" evidence="2">
    <location>
        <position position="1"/>
    </location>
</feature>
<dbReference type="AlphaFoldDB" id="A0A9N9P8C6"/>
<organism evidence="2 3">
    <name type="scientific">Racocetra fulgida</name>
    <dbReference type="NCBI Taxonomy" id="60492"/>
    <lineage>
        <taxon>Eukaryota</taxon>
        <taxon>Fungi</taxon>
        <taxon>Fungi incertae sedis</taxon>
        <taxon>Mucoromycota</taxon>
        <taxon>Glomeromycotina</taxon>
        <taxon>Glomeromycetes</taxon>
        <taxon>Diversisporales</taxon>
        <taxon>Gigasporaceae</taxon>
        <taxon>Racocetra</taxon>
    </lineage>
</organism>
<keyword evidence="3" id="KW-1185">Reference proteome</keyword>
<feature type="non-terminal residue" evidence="2">
    <location>
        <position position="96"/>
    </location>
</feature>
<dbReference type="Proteomes" id="UP000789396">
    <property type="component" value="Unassembled WGS sequence"/>
</dbReference>
<evidence type="ECO:0000313" key="3">
    <source>
        <dbReference type="Proteomes" id="UP000789396"/>
    </source>
</evidence>
<evidence type="ECO:0000313" key="2">
    <source>
        <dbReference type="EMBL" id="CAG8799927.1"/>
    </source>
</evidence>
<comment type="caution">
    <text evidence="2">The sequence shown here is derived from an EMBL/GenBank/DDBJ whole genome shotgun (WGS) entry which is preliminary data.</text>
</comment>
<sequence length="96" mass="11460">HKYKILYYLVDIEEIECVDDDGPSTDDINEDEDNDENDNNKENNYSFNSNYYKVRKNEFIKISSNGKIESHDSYVQRFSISVDIWERITSDQHVKK</sequence>
<feature type="region of interest" description="Disordered" evidence="1">
    <location>
        <begin position="18"/>
        <end position="46"/>
    </location>
</feature>
<dbReference type="EMBL" id="CAJVPZ010070596">
    <property type="protein sequence ID" value="CAG8799927.1"/>
    <property type="molecule type" value="Genomic_DNA"/>
</dbReference>
<proteinExistence type="predicted"/>
<evidence type="ECO:0000256" key="1">
    <source>
        <dbReference type="SAM" id="MobiDB-lite"/>
    </source>
</evidence>